<evidence type="ECO:0000313" key="4">
    <source>
        <dbReference type="Proteomes" id="UP000178435"/>
    </source>
</evidence>
<dbReference type="InterPro" id="IPR036380">
    <property type="entry name" value="Isochorismatase-like_sf"/>
</dbReference>
<dbReference type="SUPFAM" id="SSF52499">
    <property type="entry name" value="Isochorismatase-like hydrolases"/>
    <property type="match status" value="1"/>
</dbReference>
<organism evidence="3 4">
    <name type="scientific">Candidatus Schekmanbacteria bacterium RBG_16_38_11</name>
    <dbReference type="NCBI Taxonomy" id="1817880"/>
    <lineage>
        <taxon>Bacteria</taxon>
        <taxon>Candidatus Schekmaniibacteriota</taxon>
    </lineage>
</organism>
<dbReference type="PANTHER" id="PTHR43540">
    <property type="entry name" value="PEROXYUREIDOACRYLATE/UREIDOACRYLATE AMIDOHYDROLASE-RELATED"/>
    <property type="match status" value="1"/>
</dbReference>
<gene>
    <name evidence="3" type="ORF">A2149_07520</name>
</gene>
<dbReference type="AlphaFoldDB" id="A0A1F7RR82"/>
<evidence type="ECO:0000259" key="2">
    <source>
        <dbReference type="Pfam" id="PF00857"/>
    </source>
</evidence>
<dbReference type="InterPro" id="IPR000868">
    <property type="entry name" value="Isochorismatase-like_dom"/>
</dbReference>
<comment type="caution">
    <text evidence="3">The sequence shown here is derived from an EMBL/GenBank/DDBJ whole genome shotgun (WGS) entry which is preliminary data.</text>
</comment>
<accession>A0A1F7RR82</accession>
<feature type="domain" description="Isochorismatase-like" evidence="2">
    <location>
        <begin position="22"/>
        <end position="196"/>
    </location>
</feature>
<evidence type="ECO:0000256" key="1">
    <source>
        <dbReference type="ARBA" id="ARBA00022801"/>
    </source>
</evidence>
<proteinExistence type="predicted"/>
<dbReference type="Gene3D" id="3.40.50.850">
    <property type="entry name" value="Isochorismatase-like"/>
    <property type="match status" value="1"/>
</dbReference>
<protein>
    <recommendedName>
        <fullName evidence="2">Isochorismatase-like domain-containing protein</fullName>
    </recommendedName>
</protein>
<keyword evidence="1" id="KW-0378">Hydrolase</keyword>
<dbReference type="EMBL" id="MGDF01000170">
    <property type="protein sequence ID" value="OGL43860.1"/>
    <property type="molecule type" value="Genomic_DNA"/>
</dbReference>
<reference evidence="3 4" key="1">
    <citation type="journal article" date="2016" name="Nat. Commun.">
        <title>Thousands of microbial genomes shed light on interconnected biogeochemical processes in an aquifer system.</title>
        <authorList>
            <person name="Anantharaman K."/>
            <person name="Brown C.T."/>
            <person name="Hug L.A."/>
            <person name="Sharon I."/>
            <person name="Castelle C.J."/>
            <person name="Probst A.J."/>
            <person name="Thomas B.C."/>
            <person name="Singh A."/>
            <person name="Wilkins M.J."/>
            <person name="Karaoz U."/>
            <person name="Brodie E.L."/>
            <person name="Williams K.H."/>
            <person name="Hubbard S.S."/>
            <person name="Banfield J.F."/>
        </authorList>
    </citation>
    <scope>NUCLEOTIDE SEQUENCE [LARGE SCALE GENOMIC DNA]</scope>
</reference>
<sequence length="214" mass="23951">MGKMGKLFGCPTFKEKISAKHSAVIVVDIQNIFCSGNQKSLTSQVVLPIERFLSKVRDFKVPLIFIKQDIAAFKNSPTGREILVRNGKASLLKDDSKDKLAGELCIKPQPHDKILTKTTYSAFFKTSLSKNLHKAGIKTIIATGVATNVCVETTVRDAFMHGFYCIVLKDLVASYDERLHESALENINTNFGEVCHSMEILSEWEKEGRHKKVF</sequence>
<dbReference type="Proteomes" id="UP000178435">
    <property type="component" value="Unassembled WGS sequence"/>
</dbReference>
<dbReference type="CDD" id="cd00431">
    <property type="entry name" value="cysteine_hydrolases"/>
    <property type="match status" value="1"/>
</dbReference>
<dbReference type="Pfam" id="PF00857">
    <property type="entry name" value="Isochorismatase"/>
    <property type="match status" value="1"/>
</dbReference>
<name>A0A1F7RR82_9BACT</name>
<evidence type="ECO:0000313" key="3">
    <source>
        <dbReference type="EMBL" id="OGL43860.1"/>
    </source>
</evidence>
<dbReference type="InterPro" id="IPR050272">
    <property type="entry name" value="Isochorismatase-like_hydrls"/>
</dbReference>
<dbReference type="GO" id="GO:0016787">
    <property type="term" value="F:hydrolase activity"/>
    <property type="evidence" value="ECO:0007669"/>
    <property type="project" value="UniProtKB-KW"/>
</dbReference>
<dbReference type="PANTHER" id="PTHR43540:SF6">
    <property type="entry name" value="ISOCHORISMATASE-LIKE DOMAIN-CONTAINING PROTEIN"/>
    <property type="match status" value="1"/>
</dbReference>